<proteinExistence type="predicted"/>
<dbReference type="AlphaFoldDB" id="A0A9W8ABA5"/>
<protein>
    <submittedName>
        <fullName evidence="1">Uncharacterized protein</fullName>
    </submittedName>
</protein>
<organism evidence="1 2">
    <name type="scientific">Tieghemiomyces parasiticus</name>
    <dbReference type="NCBI Taxonomy" id="78921"/>
    <lineage>
        <taxon>Eukaryota</taxon>
        <taxon>Fungi</taxon>
        <taxon>Fungi incertae sedis</taxon>
        <taxon>Zoopagomycota</taxon>
        <taxon>Kickxellomycotina</taxon>
        <taxon>Dimargaritomycetes</taxon>
        <taxon>Dimargaritales</taxon>
        <taxon>Dimargaritaceae</taxon>
        <taxon>Tieghemiomyces</taxon>
    </lineage>
</organism>
<dbReference type="EMBL" id="JANBPT010000202">
    <property type="protein sequence ID" value="KAJ1925901.1"/>
    <property type="molecule type" value="Genomic_DNA"/>
</dbReference>
<evidence type="ECO:0000313" key="1">
    <source>
        <dbReference type="EMBL" id="KAJ1925901.1"/>
    </source>
</evidence>
<name>A0A9W8ABA5_9FUNG</name>
<evidence type="ECO:0000313" key="2">
    <source>
        <dbReference type="Proteomes" id="UP001150569"/>
    </source>
</evidence>
<comment type="caution">
    <text evidence="1">The sequence shown here is derived from an EMBL/GenBank/DDBJ whole genome shotgun (WGS) entry which is preliminary data.</text>
</comment>
<accession>A0A9W8ABA5</accession>
<gene>
    <name evidence="1" type="ORF">IWQ60_004274</name>
</gene>
<keyword evidence="2" id="KW-1185">Reference proteome</keyword>
<sequence length="456" mass="50449">MAYYDMKACSQVQHLFESLGILEEDPRKVGLPDSESWRHGLVKEALDLVQVSLRAYYAEKFQSTADPLRSNTERAQYQVVTYPYNQVKAVLSSTHPLIYCLRENYVAVNKVVVGIHSLLHDIKSDTEFKSYLDDQGFVDFLDNAVKRQPTGVPPRQTPTGGSTLFDFDHVINLQGELSPYLRSRFVEILGPIATAWGRNGILDDTSEYGISGKFTQFLDTALEKYSPISKSSRAWGYGQADAKSDNYVMFDAKLKSYLKKEFARFLSKTIYDSGSGAHEGEDKLAEYLKQEFASLVDEAFGRFIDQGNSLPSEQATIYPLVGSPLQEDPESDLGGVGSGTQVSRLSSAAVVIPSKSTSRANTFTATGKLVGQLASFSSRLYDEVVLAVLHTGSSDMIHLFDEDGIDSIYELDDYADGEVAELRLSFTQGDASTYDIGGLITSGWDRVRSMSPFRSV</sequence>
<reference evidence="1" key="1">
    <citation type="submission" date="2022-07" db="EMBL/GenBank/DDBJ databases">
        <title>Phylogenomic reconstructions and comparative analyses of Kickxellomycotina fungi.</title>
        <authorList>
            <person name="Reynolds N.K."/>
            <person name="Stajich J.E."/>
            <person name="Barry K."/>
            <person name="Grigoriev I.V."/>
            <person name="Crous P."/>
            <person name="Smith M.E."/>
        </authorList>
    </citation>
    <scope>NUCLEOTIDE SEQUENCE</scope>
    <source>
        <strain evidence="1">RSA 861</strain>
    </source>
</reference>
<dbReference type="Proteomes" id="UP001150569">
    <property type="component" value="Unassembled WGS sequence"/>
</dbReference>